<dbReference type="GO" id="GO:0008270">
    <property type="term" value="F:zinc ion binding"/>
    <property type="evidence" value="ECO:0007669"/>
    <property type="project" value="UniProtKB-UniRule"/>
</dbReference>
<comment type="function">
    <text evidence="8">Catalyzes the deamination of adenosine to inosine at the wobble position 34 of tRNA(Arg2).</text>
</comment>
<organism evidence="9 10">
    <name type="scientific">Brevibacterium aurantiacum</name>
    <dbReference type="NCBI Taxonomy" id="273384"/>
    <lineage>
        <taxon>Bacteria</taxon>
        <taxon>Bacillati</taxon>
        <taxon>Actinomycetota</taxon>
        <taxon>Actinomycetes</taxon>
        <taxon>Micrococcales</taxon>
        <taxon>Brevibacteriaceae</taxon>
        <taxon>Brevibacterium</taxon>
    </lineage>
</organism>
<dbReference type="GO" id="GO:0002100">
    <property type="term" value="P:tRNA wobble adenosine to inosine editing"/>
    <property type="evidence" value="ECO:0007669"/>
    <property type="project" value="UniProtKB-UniRule"/>
</dbReference>
<dbReference type="InterPro" id="IPR028883">
    <property type="entry name" value="tRNA_aden_deaminase"/>
</dbReference>
<dbReference type="PROSITE" id="PS51747">
    <property type="entry name" value="CYT_DCMP_DEAMINASES_2"/>
    <property type="match status" value="1"/>
</dbReference>
<dbReference type="SUPFAM" id="SSF53927">
    <property type="entry name" value="Cytidine deaminase-like"/>
    <property type="match status" value="1"/>
</dbReference>
<dbReference type="InterPro" id="IPR016192">
    <property type="entry name" value="APOBEC/CMP_deaminase_Zn-bd"/>
</dbReference>
<keyword evidence="5 8" id="KW-0378">Hydrolase</keyword>
<dbReference type="InterPro" id="IPR002125">
    <property type="entry name" value="CMP_dCMP_dom"/>
</dbReference>
<dbReference type="Gene3D" id="3.40.140.10">
    <property type="entry name" value="Cytidine Deaminase, domain 2"/>
    <property type="match status" value="1"/>
</dbReference>
<keyword evidence="4 8" id="KW-0479">Metal-binding</keyword>
<evidence type="ECO:0000313" key="9">
    <source>
        <dbReference type="EMBL" id="SMX73610.1"/>
    </source>
</evidence>
<dbReference type="FunFam" id="3.40.140.10:FF:000005">
    <property type="entry name" value="tRNA-specific adenosine deaminase"/>
    <property type="match status" value="1"/>
</dbReference>
<feature type="active site" description="Proton donor" evidence="8">
    <location>
        <position position="49"/>
    </location>
</feature>
<comment type="cofactor">
    <cofactor evidence="8">
        <name>Zn(2+)</name>
        <dbReference type="ChEBI" id="CHEBI:29105"/>
    </cofactor>
    <text evidence="8">Binds 1 zinc ion per subunit.</text>
</comment>
<comment type="caution">
    <text evidence="9">The sequence shown here is derived from an EMBL/GenBank/DDBJ whole genome shotgun (WGS) entry which is preliminary data.</text>
</comment>
<reference evidence="9" key="1">
    <citation type="submission" date="2017-03" db="EMBL/GenBank/DDBJ databases">
        <authorList>
            <person name="Monnet C."/>
        </authorList>
    </citation>
    <scope>NUCLEOTIDE SEQUENCE [LARGE SCALE GENOMIC DNA]</scope>
    <source>
        <strain evidence="9">ATCC 9175</strain>
    </source>
</reference>
<keyword evidence="6 8" id="KW-0862">Zinc</keyword>
<dbReference type="Pfam" id="PF00383">
    <property type="entry name" value="dCMP_cyt_deam_1"/>
    <property type="match status" value="1"/>
</dbReference>
<dbReference type="EC" id="3.5.4.33" evidence="8"/>
<gene>
    <name evidence="8" type="primary">tadA</name>
    <name evidence="9" type="ORF">BAUR9175_01236</name>
</gene>
<dbReference type="EMBL" id="FXZB01000007">
    <property type="protein sequence ID" value="SMX73610.1"/>
    <property type="molecule type" value="Genomic_DNA"/>
</dbReference>
<feature type="binding site" evidence="8">
    <location>
        <position position="47"/>
    </location>
    <ligand>
        <name>Zn(2+)</name>
        <dbReference type="ChEBI" id="CHEBI:29105"/>
        <note>catalytic</note>
    </ligand>
</feature>
<dbReference type="InterPro" id="IPR016193">
    <property type="entry name" value="Cytidine_deaminase-like"/>
</dbReference>
<comment type="catalytic activity">
    <reaction evidence="7 8">
        <text>adenosine(34) in tRNA + H2O + H(+) = inosine(34) in tRNA + NH4(+)</text>
        <dbReference type="Rhea" id="RHEA:43168"/>
        <dbReference type="Rhea" id="RHEA-COMP:10373"/>
        <dbReference type="Rhea" id="RHEA-COMP:10374"/>
        <dbReference type="ChEBI" id="CHEBI:15377"/>
        <dbReference type="ChEBI" id="CHEBI:15378"/>
        <dbReference type="ChEBI" id="CHEBI:28938"/>
        <dbReference type="ChEBI" id="CHEBI:74411"/>
        <dbReference type="ChEBI" id="CHEBI:82852"/>
        <dbReference type="EC" id="3.5.4.33"/>
    </reaction>
</comment>
<feature type="binding site" evidence="8">
    <location>
        <position position="80"/>
    </location>
    <ligand>
        <name>Zn(2+)</name>
        <dbReference type="ChEBI" id="CHEBI:29105"/>
        <note>catalytic</note>
    </ligand>
</feature>
<evidence type="ECO:0000256" key="5">
    <source>
        <dbReference type="ARBA" id="ARBA00022801"/>
    </source>
</evidence>
<feature type="binding site" evidence="8">
    <location>
        <position position="77"/>
    </location>
    <ligand>
        <name>Zn(2+)</name>
        <dbReference type="ChEBI" id="CHEBI:29105"/>
        <note>catalytic</note>
    </ligand>
</feature>
<sequence length="154" mass="16300">MALALAEAALASEHDDVPVGAVVIDGNGAVIGRGHNRREVDQDPLGHAELMAMRNAAEVTGRWRLDDATLVVTLEPCAMCAGAVVGSRIARVVYGAFDEKAGAAGSVWDLLRDRAALHHPEVYSGVAASRCRELLSEFFAAKRVNPGGRSTPRE</sequence>
<dbReference type="RefSeq" id="WP_101583259.1">
    <property type="nucleotide sequence ID" value="NZ_BJME01000008.1"/>
</dbReference>
<dbReference type="AlphaFoldDB" id="A0A2H1IEN3"/>
<evidence type="ECO:0000256" key="1">
    <source>
        <dbReference type="ARBA" id="ARBA00010669"/>
    </source>
</evidence>
<evidence type="ECO:0000256" key="8">
    <source>
        <dbReference type="HAMAP-Rule" id="MF_00972"/>
    </source>
</evidence>
<proteinExistence type="inferred from homology"/>
<protein>
    <recommendedName>
        <fullName evidence="8">tRNA-specific adenosine deaminase</fullName>
        <ecNumber evidence="8">3.5.4.33</ecNumber>
    </recommendedName>
</protein>
<dbReference type="PANTHER" id="PTHR11079">
    <property type="entry name" value="CYTOSINE DEAMINASE FAMILY MEMBER"/>
    <property type="match status" value="1"/>
</dbReference>
<evidence type="ECO:0000256" key="7">
    <source>
        <dbReference type="ARBA" id="ARBA00048045"/>
    </source>
</evidence>
<dbReference type="Proteomes" id="UP000234525">
    <property type="component" value="Unassembled WGS sequence"/>
</dbReference>
<evidence type="ECO:0000256" key="2">
    <source>
        <dbReference type="ARBA" id="ARBA00011738"/>
    </source>
</evidence>
<keyword evidence="3 8" id="KW-0819">tRNA processing</keyword>
<dbReference type="PANTHER" id="PTHR11079:SF202">
    <property type="entry name" value="TRNA-SPECIFIC ADENOSINE DEAMINASE"/>
    <property type="match status" value="1"/>
</dbReference>
<dbReference type="NCBIfam" id="NF008113">
    <property type="entry name" value="PRK10860.1"/>
    <property type="match status" value="1"/>
</dbReference>
<keyword evidence="10" id="KW-1185">Reference proteome</keyword>
<name>A0A2H1IEN3_BREAU</name>
<evidence type="ECO:0000256" key="3">
    <source>
        <dbReference type="ARBA" id="ARBA00022694"/>
    </source>
</evidence>
<accession>A0A2H1IEN3</accession>
<evidence type="ECO:0000256" key="6">
    <source>
        <dbReference type="ARBA" id="ARBA00022833"/>
    </source>
</evidence>
<dbReference type="HAMAP" id="MF_00972">
    <property type="entry name" value="tRNA_aden_deaminase"/>
    <property type="match status" value="1"/>
</dbReference>
<evidence type="ECO:0000313" key="10">
    <source>
        <dbReference type="Proteomes" id="UP000234525"/>
    </source>
</evidence>
<comment type="subunit">
    <text evidence="2 8">Homodimer.</text>
</comment>
<comment type="similarity">
    <text evidence="1">Belongs to the cytidine and deoxycytidylate deaminase family. ADAT2 subfamily.</text>
</comment>
<dbReference type="PROSITE" id="PS00903">
    <property type="entry name" value="CYT_DCMP_DEAMINASES_1"/>
    <property type="match status" value="1"/>
</dbReference>
<dbReference type="CDD" id="cd01285">
    <property type="entry name" value="nucleoside_deaminase"/>
    <property type="match status" value="1"/>
</dbReference>
<evidence type="ECO:0000256" key="4">
    <source>
        <dbReference type="ARBA" id="ARBA00022723"/>
    </source>
</evidence>
<dbReference type="GO" id="GO:0052717">
    <property type="term" value="F:tRNA-specific adenosine-34 deaminase activity"/>
    <property type="evidence" value="ECO:0007669"/>
    <property type="project" value="UniProtKB-UniRule"/>
</dbReference>